<dbReference type="InterPro" id="IPR002867">
    <property type="entry name" value="IBR_dom"/>
</dbReference>
<feature type="compositionally biased region" description="Low complexity" evidence="12">
    <location>
        <begin position="88"/>
        <end position="99"/>
    </location>
</feature>
<evidence type="ECO:0000256" key="3">
    <source>
        <dbReference type="ARBA" id="ARBA00022737"/>
    </source>
</evidence>
<dbReference type="PROSITE" id="PS51873">
    <property type="entry name" value="TRIAD"/>
    <property type="match status" value="1"/>
</dbReference>
<dbReference type="InterPro" id="IPR017907">
    <property type="entry name" value="Znf_RING_CS"/>
</dbReference>
<dbReference type="GO" id="GO:0004386">
    <property type="term" value="F:helicase activity"/>
    <property type="evidence" value="ECO:0007669"/>
    <property type="project" value="UniProtKB-KW"/>
</dbReference>
<accession>A0A8T0FD52</accession>
<dbReference type="CDD" id="cd20335">
    <property type="entry name" value="BRcat_RBR"/>
    <property type="match status" value="1"/>
</dbReference>
<dbReference type="GO" id="GO:0016740">
    <property type="term" value="F:transferase activity"/>
    <property type="evidence" value="ECO:0007669"/>
    <property type="project" value="UniProtKB-KW"/>
</dbReference>
<dbReference type="InterPro" id="IPR044066">
    <property type="entry name" value="TRIAD_supradom"/>
</dbReference>
<dbReference type="Pfam" id="PF22191">
    <property type="entry name" value="IBR_1"/>
    <property type="match status" value="1"/>
</dbReference>
<dbReference type="PANTHER" id="PTHR18934:SF99">
    <property type="entry name" value="ATP-DEPENDENT RNA HELICASE DHX37-RELATED"/>
    <property type="match status" value="1"/>
</dbReference>
<reference evidence="15" key="2">
    <citation type="submission" date="2020-06" db="EMBL/GenBank/DDBJ databases">
        <authorList>
            <person name="Sheffer M."/>
        </authorList>
    </citation>
    <scope>NUCLEOTIDE SEQUENCE</scope>
</reference>
<dbReference type="Pfam" id="PF07717">
    <property type="entry name" value="OB_NTP_bind"/>
    <property type="match status" value="1"/>
</dbReference>
<organism evidence="15 16">
    <name type="scientific">Argiope bruennichi</name>
    <name type="common">Wasp spider</name>
    <name type="synonym">Aranea bruennichi</name>
    <dbReference type="NCBI Taxonomy" id="94029"/>
    <lineage>
        <taxon>Eukaryota</taxon>
        <taxon>Metazoa</taxon>
        <taxon>Ecdysozoa</taxon>
        <taxon>Arthropoda</taxon>
        <taxon>Chelicerata</taxon>
        <taxon>Arachnida</taxon>
        <taxon>Araneae</taxon>
        <taxon>Araneomorphae</taxon>
        <taxon>Entelegynae</taxon>
        <taxon>Araneoidea</taxon>
        <taxon>Araneidae</taxon>
        <taxon>Argiope</taxon>
    </lineage>
</organism>
<dbReference type="GO" id="GO:0008270">
    <property type="term" value="F:zinc ion binding"/>
    <property type="evidence" value="ECO:0007669"/>
    <property type="project" value="UniProtKB-KW"/>
</dbReference>
<evidence type="ECO:0000259" key="13">
    <source>
        <dbReference type="PROSITE" id="PS50089"/>
    </source>
</evidence>
<keyword evidence="7" id="KW-0378">Hydrolase</keyword>
<dbReference type="PANTHER" id="PTHR18934">
    <property type="entry name" value="ATP-DEPENDENT RNA HELICASE"/>
    <property type="match status" value="1"/>
</dbReference>
<dbReference type="SMART" id="SM00847">
    <property type="entry name" value="HA2"/>
    <property type="match status" value="1"/>
</dbReference>
<dbReference type="GO" id="GO:0005524">
    <property type="term" value="F:ATP binding"/>
    <property type="evidence" value="ECO:0007669"/>
    <property type="project" value="UniProtKB-KW"/>
</dbReference>
<evidence type="ECO:0000256" key="10">
    <source>
        <dbReference type="ARBA" id="ARBA00022840"/>
    </source>
</evidence>
<feature type="region of interest" description="Disordered" evidence="12">
    <location>
        <begin position="1"/>
        <end position="39"/>
    </location>
</feature>
<dbReference type="SUPFAM" id="SSF52540">
    <property type="entry name" value="P-loop containing nucleoside triphosphate hydrolases"/>
    <property type="match status" value="1"/>
</dbReference>
<evidence type="ECO:0000259" key="14">
    <source>
        <dbReference type="PROSITE" id="PS51873"/>
    </source>
</evidence>
<evidence type="ECO:0000256" key="5">
    <source>
        <dbReference type="ARBA" id="ARBA00022771"/>
    </source>
</evidence>
<evidence type="ECO:0000256" key="4">
    <source>
        <dbReference type="ARBA" id="ARBA00022741"/>
    </source>
</evidence>
<reference evidence="15" key="1">
    <citation type="journal article" date="2020" name="bioRxiv">
        <title>Chromosome-level reference genome of the European wasp spider Argiope bruennichi: a resource for studies on range expansion and evolutionary adaptation.</title>
        <authorList>
            <person name="Sheffer M.M."/>
            <person name="Hoppe A."/>
            <person name="Krehenwinkel H."/>
            <person name="Uhl G."/>
            <person name="Kuss A.W."/>
            <person name="Jensen L."/>
            <person name="Jensen C."/>
            <person name="Gillespie R.G."/>
            <person name="Hoff K.J."/>
            <person name="Prost S."/>
        </authorList>
    </citation>
    <scope>NUCLEOTIDE SEQUENCE</scope>
</reference>
<dbReference type="Pfam" id="PF24471">
    <property type="entry name" value="KH_DEAH11"/>
    <property type="match status" value="1"/>
</dbReference>
<keyword evidence="10" id="KW-0067">ATP-binding</keyword>
<dbReference type="SMART" id="SM00647">
    <property type="entry name" value="IBR"/>
    <property type="match status" value="2"/>
</dbReference>
<evidence type="ECO:0000256" key="6">
    <source>
        <dbReference type="ARBA" id="ARBA00022786"/>
    </source>
</evidence>
<keyword evidence="9" id="KW-0862">Zinc</keyword>
<keyword evidence="4" id="KW-0547">Nucleotide-binding</keyword>
<name>A0A8T0FD52_ARGBR</name>
<evidence type="ECO:0000256" key="9">
    <source>
        <dbReference type="ARBA" id="ARBA00022833"/>
    </source>
</evidence>
<dbReference type="InterPro" id="IPR056245">
    <property type="entry name" value="KH_DEAH11/12"/>
</dbReference>
<evidence type="ECO:0000256" key="11">
    <source>
        <dbReference type="PROSITE-ProRule" id="PRU00175"/>
    </source>
</evidence>
<dbReference type="GO" id="GO:0003723">
    <property type="term" value="F:RNA binding"/>
    <property type="evidence" value="ECO:0007669"/>
    <property type="project" value="TreeGrafter"/>
</dbReference>
<feature type="region of interest" description="Disordered" evidence="12">
    <location>
        <begin position="70"/>
        <end position="180"/>
    </location>
</feature>
<protein>
    <submittedName>
        <fullName evidence="15">Putative pre-mRNA-splicing factor ATP-dependent like protein</fullName>
    </submittedName>
</protein>
<dbReference type="InterPro" id="IPR001841">
    <property type="entry name" value="Znf_RING"/>
</dbReference>
<evidence type="ECO:0000256" key="12">
    <source>
        <dbReference type="SAM" id="MobiDB-lite"/>
    </source>
</evidence>
<keyword evidence="16" id="KW-1185">Reference proteome</keyword>
<dbReference type="PROSITE" id="PS00518">
    <property type="entry name" value="ZF_RING_1"/>
    <property type="match status" value="1"/>
</dbReference>
<evidence type="ECO:0000313" key="15">
    <source>
        <dbReference type="EMBL" id="KAF8786843.1"/>
    </source>
</evidence>
<gene>
    <name evidence="15" type="ORF">HNY73_008504</name>
</gene>
<feature type="compositionally biased region" description="Basic and acidic residues" evidence="12">
    <location>
        <begin position="70"/>
        <end position="87"/>
    </location>
</feature>
<feature type="compositionally biased region" description="Low complexity" evidence="12">
    <location>
        <begin position="153"/>
        <end position="175"/>
    </location>
</feature>
<dbReference type="Gene3D" id="1.20.120.1750">
    <property type="match status" value="1"/>
</dbReference>
<dbReference type="Gene3D" id="1.20.120.1080">
    <property type="match status" value="1"/>
</dbReference>
<dbReference type="InterPro" id="IPR027417">
    <property type="entry name" value="P-loop_NTPase"/>
</dbReference>
<evidence type="ECO:0000256" key="2">
    <source>
        <dbReference type="ARBA" id="ARBA00022723"/>
    </source>
</evidence>
<dbReference type="Pfam" id="PF01485">
    <property type="entry name" value="IBR"/>
    <property type="match status" value="1"/>
</dbReference>
<evidence type="ECO:0000313" key="16">
    <source>
        <dbReference type="Proteomes" id="UP000807504"/>
    </source>
</evidence>
<keyword evidence="1" id="KW-0808">Transferase</keyword>
<feature type="domain" description="RING-type" evidence="14">
    <location>
        <begin position="1558"/>
        <end position="1770"/>
    </location>
</feature>
<dbReference type="Gene3D" id="3.40.50.300">
    <property type="entry name" value="P-loop containing nucleotide triphosphate hydrolases"/>
    <property type="match status" value="2"/>
</dbReference>
<feature type="compositionally biased region" description="Polar residues" evidence="12">
    <location>
        <begin position="125"/>
        <end position="141"/>
    </location>
</feature>
<keyword evidence="2" id="KW-0479">Metal-binding</keyword>
<dbReference type="EMBL" id="JABXBU010000015">
    <property type="protein sequence ID" value="KAF8786843.1"/>
    <property type="molecule type" value="Genomic_DNA"/>
</dbReference>
<sequence length="1770" mass="203634">MNGNKNYSRRRENGNQSSADHYEPPRAVDVYSPSSSRLNCQRMADPFEREKQDYQYEREENIRIRSFCEGRESKTEREPFQTIHDQRAYANRQNQQRGRMNQRRNNRGNFGGRRNSFNRPRSDTESVSSCDSRSQIPQGPMNQRRNDRGNSGGRRNNFNRTQSRSSDSESVSSCDSHSRFPKSNVGFSISNKNPSHCHSASDTSELFSHYSNTQKDKNADADPVKVNDFSSENFNSMLTSRGTEHTNFDHLPRNNSQFDMNYDAANLNAKSSRNMLNEYKNYLKQLDPAQVIMECRQQVEDDAKESIAKCLTKIREISSQNHGSMLKLHLENLLQQQNQFEDYIAKVKGQLPLLFSSTKQDLLENCEKIVKDVKKECNMFNRSLPAYAYKGSILKKILDNQVTIISSDSAYFLNILLPIFVKSEFPDHHLFCSEPCQVLTENLRKNVFQLLYDKTQTDEIDEIKFKNEMNFVTVDEMLNLFIDDYTFKEKKNFAILNLSLKRSLNQDIVLSYLKDILLENEHLRLVLTTTVYDNIYKYEKYFLNKINVATFKMPSLTLPVKIFWKNSALQPTDDYINEVAKTVLSIHILNDFGDVMAFLPTSADTKSASTEINKKLCDLQFNDLKCEILNENSPQKPCLELFNKRPSGKRTVFLVTDCSEMLVFPSVRYIVDCGLRKEYIFDSDKKMDVLSTTFISRSKSKLRKSLAGSFGTGFCYRLYSKEDYLEMPHNEYPEILTINPFNSMIKIFQYRPDTATTVEFVESLPESTKESALELLKKYNAIKDNTLTDLGKDIVKLPFPAKYSKLVLLGIHWGLAYEAVILVAFFSVKGRVFQFSTDIDRQREIDAVKLSLVQHDSDTLSYLYIYKMWLDSKCSEVWCEKHYINYNTLNNVHAKVNEICQIVGESLKENINQEFVNTGKSSAISLLEMLFDCFLENLCVFTGHYRSGYRVLSSHCIAFLHPSSIICQMENLPQFIIFDHMLSTNREFLMSITSIPPDFITKAMAEHQIDFDYSDMFEKSLVPRIIEPVGERMIKQVLLGKKGKKLKAIEAHIKSLLSTESLVIEPVAEKGQVLIYALKDQIDEAFTLLDNILKQQFQDLVNLEQIHILEMKRGQIVIPIEMKWLRGGQVASLKIGNNSQGIVNNASDTETEENPPDQQPCVIQQSINVTWIRRPCNGKGFVTFRNEDFMRARKLSMRSFRIFDSNMFVQVSRNEKNQLYITGIPEEAEPFDLQTFFSDLLPDVKPIEIELKYSAPFETSKEDLQEIENRLKEICYKFSNLSNFEVVIPPPTPTATIMEAFINVKDKEDIELAIENLSNCKIGNAKLVCKPVYHSIIKCSLKISEALKPRFKQTLIEFQNKLKEKFVCKELFEFTISQTSDDLVVIKMLSNKQEILLMLQRVINQLLEGEILNKSFSSKLNKIFCHGGHLWLRSFEKTSNILIIEDYNNKTLRLYGSKENCHNCKQRILQFLEDRENEAMVVIPLSGQRKLLKEIIKKYGANLEKFIESCELQTAVLDIKSCSISLHGSQDSIEKAAGCLKELATGLHSSDSSEVMSSAEKCPLCLCPAFNLTFRLESCGHLYCSECIEGLMEQAEFPLRCCAEECDQYILLDDICKALGDDPARIKVMLEKSMKYYLERHADDIIHCPAPDCPMFFFKDEVVGDKHNCRLCQNDICINCNAVYHQGVTCDMYQGSKEDPDYSFKVWQKSTVQCKQCPKCKTAIEKIEGCNRMKCESCNGIFCWICLKAFDGFIEAYNHIDAAHPGLLFA</sequence>
<evidence type="ECO:0000256" key="7">
    <source>
        <dbReference type="ARBA" id="ARBA00022801"/>
    </source>
</evidence>
<dbReference type="InterPro" id="IPR007502">
    <property type="entry name" value="Helicase-assoc_dom"/>
</dbReference>
<feature type="domain" description="RING-type" evidence="13">
    <location>
        <begin position="1562"/>
        <end position="1601"/>
    </location>
</feature>
<keyword evidence="5 11" id="KW-0863">Zinc-finger</keyword>
<evidence type="ECO:0000256" key="8">
    <source>
        <dbReference type="ARBA" id="ARBA00022806"/>
    </source>
</evidence>
<proteinExistence type="predicted"/>
<dbReference type="SUPFAM" id="SSF57850">
    <property type="entry name" value="RING/U-box"/>
    <property type="match status" value="2"/>
</dbReference>
<keyword evidence="6" id="KW-0833">Ubl conjugation pathway</keyword>
<keyword evidence="3" id="KW-0677">Repeat</keyword>
<evidence type="ECO:0000256" key="1">
    <source>
        <dbReference type="ARBA" id="ARBA00022679"/>
    </source>
</evidence>
<dbReference type="GO" id="GO:0016787">
    <property type="term" value="F:hydrolase activity"/>
    <property type="evidence" value="ECO:0007669"/>
    <property type="project" value="UniProtKB-KW"/>
</dbReference>
<dbReference type="InterPro" id="IPR011709">
    <property type="entry name" value="DEAD-box_helicase_OB_fold"/>
</dbReference>
<dbReference type="Proteomes" id="UP000807504">
    <property type="component" value="Unassembled WGS sequence"/>
</dbReference>
<keyword evidence="8" id="KW-0347">Helicase</keyword>
<dbReference type="PROSITE" id="PS50089">
    <property type="entry name" value="ZF_RING_2"/>
    <property type="match status" value="1"/>
</dbReference>
<comment type="caution">
    <text evidence="15">The sequence shown here is derived from an EMBL/GenBank/DDBJ whole genome shotgun (WGS) entry which is preliminary data.</text>
</comment>